<dbReference type="Gene3D" id="3.40.50.150">
    <property type="entry name" value="Vaccinia Virus protein VP39"/>
    <property type="match status" value="1"/>
</dbReference>
<dbReference type="InterPro" id="IPR001077">
    <property type="entry name" value="COMT_C"/>
</dbReference>
<gene>
    <name evidence="6" type="ORF">N7456_001122</name>
</gene>
<evidence type="ECO:0000256" key="1">
    <source>
        <dbReference type="ARBA" id="ARBA00022603"/>
    </source>
</evidence>
<evidence type="ECO:0000313" key="7">
    <source>
        <dbReference type="Proteomes" id="UP001149165"/>
    </source>
</evidence>
<name>A0A9W9GDB4_9EURO</name>
<dbReference type="AlphaFoldDB" id="A0A9W9GDB4"/>
<keyword evidence="3" id="KW-0949">S-adenosyl-L-methionine</keyword>
<feature type="domain" description="O-methyltransferase C-terminal" evidence="4">
    <location>
        <begin position="146"/>
        <end position="342"/>
    </location>
</feature>
<dbReference type="Pfam" id="PF00891">
    <property type="entry name" value="Methyltransf_2"/>
    <property type="match status" value="1"/>
</dbReference>
<dbReference type="Gene3D" id="1.10.10.10">
    <property type="entry name" value="Winged helix-like DNA-binding domain superfamily/Winged helix DNA-binding domain"/>
    <property type="match status" value="1"/>
</dbReference>
<dbReference type="EMBL" id="JAPQKH010000001">
    <property type="protein sequence ID" value="KAJ5116774.1"/>
    <property type="molecule type" value="Genomic_DNA"/>
</dbReference>
<dbReference type="InterPro" id="IPR036388">
    <property type="entry name" value="WH-like_DNA-bd_sf"/>
</dbReference>
<dbReference type="GO" id="GO:0044550">
    <property type="term" value="P:secondary metabolite biosynthetic process"/>
    <property type="evidence" value="ECO:0007669"/>
    <property type="project" value="UniProtKB-ARBA"/>
</dbReference>
<reference evidence="6" key="1">
    <citation type="submission" date="2022-11" db="EMBL/GenBank/DDBJ databases">
        <authorList>
            <person name="Petersen C."/>
        </authorList>
    </citation>
    <scope>NUCLEOTIDE SEQUENCE</scope>
    <source>
        <strain evidence="6">IBT 30069</strain>
    </source>
</reference>
<dbReference type="InterPro" id="IPR012967">
    <property type="entry name" value="COMT_dimerisation"/>
</dbReference>
<dbReference type="GO" id="GO:0008171">
    <property type="term" value="F:O-methyltransferase activity"/>
    <property type="evidence" value="ECO:0007669"/>
    <property type="project" value="InterPro"/>
</dbReference>
<dbReference type="PIRSF" id="PIRSF005739">
    <property type="entry name" value="O-mtase"/>
    <property type="match status" value="1"/>
</dbReference>
<keyword evidence="1" id="KW-0489">Methyltransferase</keyword>
<evidence type="ECO:0000256" key="3">
    <source>
        <dbReference type="ARBA" id="ARBA00022691"/>
    </source>
</evidence>
<dbReference type="SUPFAM" id="SSF53335">
    <property type="entry name" value="S-adenosyl-L-methionine-dependent methyltransferases"/>
    <property type="match status" value="1"/>
</dbReference>
<evidence type="ECO:0000259" key="4">
    <source>
        <dbReference type="Pfam" id="PF00891"/>
    </source>
</evidence>
<sequence length="366" mass="40088">MAAETSGRANLRQALELAGAHFINLVEIGILKTFIDNKVFDRIPEDGDISFQELANTGESEVALLERFCNYLVAAEILESPSPGRVAHTDRSRAYKTGEIPAGFIQHVFNFLLRPVACWPAYFDENGLAAPKTVNKIPLGLATGYPDSDLYGVLDKEPVLAKLFNGAMRGSAKIYSLNGVYSFDWMKNASSGERPAVVDIGGGSGVALQDIVKDNRFISPESCAVFDLPTVIEDTKSERNGDLHSLQLIGGSMFEALPKSISNSLVYTFRRVLNDFPDEDVVNALEQVRKACAPDSRVLIIEEMLHPNRSKFSIAQDIFVMNFGGKRRSESMFRDLAAKTGFHVSSVVEDKATDFGVVELVPVSEA</sequence>
<dbReference type="SUPFAM" id="SSF46785">
    <property type="entry name" value="Winged helix' DNA-binding domain"/>
    <property type="match status" value="1"/>
</dbReference>
<dbReference type="OrthoDB" id="1535081at2759"/>
<dbReference type="PANTHER" id="PTHR43712">
    <property type="entry name" value="PUTATIVE (AFU_ORTHOLOGUE AFUA_4G14580)-RELATED"/>
    <property type="match status" value="1"/>
</dbReference>
<dbReference type="InterPro" id="IPR016461">
    <property type="entry name" value="COMT-like"/>
</dbReference>
<keyword evidence="7" id="KW-1185">Reference proteome</keyword>
<dbReference type="Proteomes" id="UP001149165">
    <property type="component" value="Unassembled WGS sequence"/>
</dbReference>
<keyword evidence="2" id="KW-0808">Transferase</keyword>
<dbReference type="GO" id="GO:0032259">
    <property type="term" value="P:methylation"/>
    <property type="evidence" value="ECO:0007669"/>
    <property type="project" value="UniProtKB-KW"/>
</dbReference>
<dbReference type="PANTHER" id="PTHR43712:SF16">
    <property type="entry name" value="O-METHYLTRANSFERASE ELCB"/>
    <property type="match status" value="1"/>
</dbReference>
<dbReference type="InterPro" id="IPR029063">
    <property type="entry name" value="SAM-dependent_MTases_sf"/>
</dbReference>
<evidence type="ECO:0000259" key="5">
    <source>
        <dbReference type="Pfam" id="PF08100"/>
    </source>
</evidence>
<comment type="caution">
    <text evidence="6">The sequence shown here is derived from an EMBL/GenBank/DDBJ whole genome shotgun (WGS) entry which is preliminary data.</text>
</comment>
<protein>
    <submittedName>
        <fullName evidence="6">O-methyltransferase</fullName>
    </submittedName>
</protein>
<evidence type="ECO:0000313" key="6">
    <source>
        <dbReference type="EMBL" id="KAJ5116774.1"/>
    </source>
</evidence>
<dbReference type="Pfam" id="PF08100">
    <property type="entry name" value="Dimerisation"/>
    <property type="match status" value="1"/>
</dbReference>
<organism evidence="6 7">
    <name type="scientific">Penicillium angulare</name>
    <dbReference type="NCBI Taxonomy" id="116970"/>
    <lineage>
        <taxon>Eukaryota</taxon>
        <taxon>Fungi</taxon>
        <taxon>Dikarya</taxon>
        <taxon>Ascomycota</taxon>
        <taxon>Pezizomycotina</taxon>
        <taxon>Eurotiomycetes</taxon>
        <taxon>Eurotiomycetidae</taxon>
        <taxon>Eurotiales</taxon>
        <taxon>Aspergillaceae</taxon>
        <taxon>Penicillium</taxon>
    </lineage>
</organism>
<dbReference type="InterPro" id="IPR036390">
    <property type="entry name" value="WH_DNA-bd_sf"/>
</dbReference>
<feature type="domain" description="O-methyltransferase dimerisation" evidence="5">
    <location>
        <begin position="30"/>
        <end position="95"/>
    </location>
</feature>
<dbReference type="PROSITE" id="PS51683">
    <property type="entry name" value="SAM_OMT_II"/>
    <property type="match status" value="1"/>
</dbReference>
<proteinExistence type="predicted"/>
<accession>A0A9W9GDB4</accession>
<evidence type="ECO:0000256" key="2">
    <source>
        <dbReference type="ARBA" id="ARBA00022679"/>
    </source>
</evidence>
<reference evidence="6" key="2">
    <citation type="journal article" date="2023" name="IMA Fungus">
        <title>Comparative genomic study of the Penicillium genus elucidates a diverse pangenome and 15 lateral gene transfer events.</title>
        <authorList>
            <person name="Petersen C."/>
            <person name="Sorensen T."/>
            <person name="Nielsen M.R."/>
            <person name="Sondergaard T.E."/>
            <person name="Sorensen J.L."/>
            <person name="Fitzpatrick D.A."/>
            <person name="Frisvad J.C."/>
            <person name="Nielsen K.L."/>
        </authorList>
    </citation>
    <scope>NUCLEOTIDE SEQUENCE</scope>
    <source>
        <strain evidence="6">IBT 30069</strain>
    </source>
</reference>